<feature type="domain" description="HTH deoR-type" evidence="4">
    <location>
        <begin position="2"/>
        <end position="57"/>
    </location>
</feature>
<evidence type="ECO:0000313" key="5">
    <source>
        <dbReference type="EMBL" id="KAA8681659.1"/>
    </source>
</evidence>
<dbReference type="SUPFAM" id="SSF100950">
    <property type="entry name" value="NagB/RpiA/CoA transferase-like"/>
    <property type="match status" value="1"/>
</dbReference>
<dbReference type="InterPro" id="IPR001034">
    <property type="entry name" value="DeoR_HTH"/>
</dbReference>
<dbReference type="EMBL" id="VXJS01000001">
    <property type="protein sequence ID" value="KAA8681659.1"/>
    <property type="molecule type" value="Genomic_DNA"/>
</dbReference>
<dbReference type="Proteomes" id="UP000322521">
    <property type="component" value="Unassembled WGS sequence"/>
</dbReference>
<evidence type="ECO:0000259" key="4">
    <source>
        <dbReference type="PROSITE" id="PS51000"/>
    </source>
</evidence>
<dbReference type="Gene3D" id="3.30.750.70">
    <property type="entry name" value="4-hydroxybutyrate coenzyme like domains"/>
    <property type="match status" value="1"/>
</dbReference>
<keyword evidence="3" id="KW-0804">Transcription</keyword>
<dbReference type="OrthoDB" id="9814815at2"/>
<dbReference type="SUPFAM" id="SSF46785">
    <property type="entry name" value="Winged helix' DNA-binding domain"/>
    <property type="match status" value="1"/>
</dbReference>
<dbReference type="Pfam" id="PF00455">
    <property type="entry name" value="DeoRC"/>
    <property type="match status" value="1"/>
</dbReference>
<dbReference type="GO" id="GO:0003700">
    <property type="term" value="F:DNA-binding transcription factor activity"/>
    <property type="evidence" value="ECO:0007669"/>
    <property type="project" value="InterPro"/>
</dbReference>
<dbReference type="SMART" id="SM00420">
    <property type="entry name" value="HTH_DEOR"/>
    <property type="match status" value="1"/>
</dbReference>
<proteinExistence type="predicted"/>
<evidence type="ECO:0000256" key="3">
    <source>
        <dbReference type="ARBA" id="ARBA00023163"/>
    </source>
</evidence>
<comment type="caution">
    <text evidence="5">The sequence shown here is derived from an EMBL/GenBank/DDBJ whole genome shotgun (WGS) entry which is preliminary data.</text>
</comment>
<protein>
    <submittedName>
        <fullName evidence="5">DeoR/GlpR transcriptional regulator</fullName>
    </submittedName>
</protein>
<dbReference type="InterPro" id="IPR018356">
    <property type="entry name" value="Tscrpt_reg_HTH_DeoR_CS"/>
</dbReference>
<sequence>MTNPRQDKLLKLVIDEGYYTVEDLAESLNVSTQTIRRDIKKLSDDKLLIRHHGGASSPASKTNLDYELRRSAETDEKNAIAKCIAELVPDNSTIFITIGTTAETIANHLLKKSNLQVITNSLRVANILHSNPSFDVLIPSGKVKASNGGIVGTEAIDFISKFRFDYLLTSAGSLDTDGTLLEYDLNETELVQTVMKSARHMYVGLDSTKFVPKGSIALCHIREATTLFTDKALPNTLAKNLQHENILIEVCKPE</sequence>
<gene>
    <name evidence="5" type="ORF">F4W18_03640</name>
</gene>
<dbReference type="PROSITE" id="PS00894">
    <property type="entry name" value="HTH_DEOR_1"/>
    <property type="match status" value="1"/>
</dbReference>
<keyword evidence="2" id="KW-0238">DNA-binding</keyword>
<dbReference type="PANTHER" id="PTHR30363:SF19">
    <property type="entry name" value="HTH-TYPE TRANSCRIPTIONAL REPRESSOR CSQR"/>
    <property type="match status" value="1"/>
</dbReference>
<dbReference type="InterPro" id="IPR036388">
    <property type="entry name" value="WH-like_DNA-bd_sf"/>
</dbReference>
<accession>A0A5M9P9A1</accession>
<reference evidence="5 6" key="1">
    <citation type="submission" date="2019-09" db="EMBL/GenBank/DDBJ databases">
        <title>Draft genome sequence of various Type strains from the CCUG.</title>
        <authorList>
            <person name="Pineiro-Iglesias B."/>
            <person name="Tunovic T."/>
            <person name="Unosson C."/>
            <person name="Inganas E."/>
            <person name="Ohlen M."/>
            <person name="Cardew S."/>
            <person name="Jensie-Markopoulos S."/>
            <person name="Salva-Serra F."/>
            <person name="Jaen-Luchoro D."/>
            <person name="Karlsson R."/>
            <person name="Svensson-Stadler L."/>
            <person name="Chun J."/>
            <person name="Moore E."/>
        </authorList>
    </citation>
    <scope>NUCLEOTIDE SEQUENCE [LARGE SCALE GENOMIC DNA]</scope>
    <source>
        <strain evidence="5 6">CCUG 56969T</strain>
    </source>
</reference>
<dbReference type="GO" id="GO:0003677">
    <property type="term" value="F:DNA binding"/>
    <property type="evidence" value="ECO:0007669"/>
    <property type="project" value="UniProtKB-KW"/>
</dbReference>
<dbReference type="SMART" id="SM01134">
    <property type="entry name" value="DeoRC"/>
    <property type="match status" value="1"/>
</dbReference>
<dbReference type="PANTHER" id="PTHR30363">
    <property type="entry name" value="HTH-TYPE TRANSCRIPTIONAL REGULATOR SRLR-RELATED"/>
    <property type="match status" value="1"/>
</dbReference>
<dbReference type="Gene3D" id="1.10.10.10">
    <property type="entry name" value="Winged helix-like DNA-binding domain superfamily/Winged helix DNA-binding domain"/>
    <property type="match status" value="1"/>
</dbReference>
<dbReference type="InterPro" id="IPR014036">
    <property type="entry name" value="DeoR-like_C"/>
</dbReference>
<dbReference type="InterPro" id="IPR037171">
    <property type="entry name" value="NagB/RpiA_transferase-like"/>
</dbReference>
<dbReference type="RefSeq" id="WP_086714314.1">
    <property type="nucleotide sequence ID" value="NZ_AP025493.1"/>
</dbReference>
<dbReference type="InterPro" id="IPR050313">
    <property type="entry name" value="Carb_Metab_HTH_regulators"/>
</dbReference>
<dbReference type="PRINTS" id="PR00037">
    <property type="entry name" value="HTHLACR"/>
</dbReference>
<dbReference type="AlphaFoldDB" id="A0A5M9P9A1"/>
<dbReference type="PROSITE" id="PS51000">
    <property type="entry name" value="HTH_DEOR_2"/>
    <property type="match status" value="1"/>
</dbReference>
<evidence type="ECO:0000313" key="6">
    <source>
        <dbReference type="Proteomes" id="UP000322521"/>
    </source>
</evidence>
<evidence type="ECO:0000256" key="2">
    <source>
        <dbReference type="ARBA" id="ARBA00023125"/>
    </source>
</evidence>
<name>A0A5M9P9A1_9VIBR</name>
<keyword evidence="1" id="KW-0805">Transcription regulation</keyword>
<dbReference type="Pfam" id="PF08220">
    <property type="entry name" value="HTH_DeoR"/>
    <property type="match status" value="1"/>
</dbReference>
<evidence type="ECO:0000256" key="1">
    <source>
        <dbReference type="ARBA" id="ARBA00023015"/>
    </source>
</evidence>
<dbReference type="InterPro" id="IPR036390">
    <property type="entry name" value="WH_DNA-bd_sf"/>
</dbReference>
<keyword evidence="6" id="KW-1185">Reference proteome</keyword>
<organism evidence="5 6">
    <name type="scientific">Vibrio gigantis</name>
    <dbReference type="NCBI Taxonomy" id="296199"/>
    <lineage>
        <taxon>Bacteria</taxon>
        <taxon>Pseudomonadati</taxon>
        <taxon>Pseudomonadota</taxon>
        <taxon>Gammaproteobacteria</taxon>
        <taxon>Vibrionales</taxon>
        <taxon>Vibrionaceae</taxon>
        <taxon>Vibrio</taxon>
    </lineage>
</organism>